<dbReference type="GO" id="GO:0030877">
    <property type="term" value="C:beta-catenin destruction complex"/>
    <property type="evidence" value="ECO:0007669"/>
    <property type="project" value="TreeGrafter"/>
</dbReference>
<dbReference type="GO" id="GO:0090090">
    <property type="term" value="P:negative regulation of canonical Wnt signaling pathway"/>
    <property type="evidence" value="ECO:0007669"/>
    <property type="project" value="TreeGrafter"/>
</dbReference>
<dbReference type="InterPro" id="IPR011989">
    <property type="entry name" value="ARM-like"/>
</dbReference>
<evidence type="ECO:0000313" key="4">
    <source>
        <dbReference type="EMBL" id="CAD6184359.1"/>
    </source>
</evidence>
<feature type="compositionally biased region" description="Basic and acidic residues" evidence="3">
    <location>
        <begin position="544"/>
        <end position="556"/>
    </location>
</feature>
<feature type="compositionally biased region" description="Polar residues" evidence="3">
    <location>
        <begin position="491"/>
        <end position="509"/>
    </location>
</feature>
<feature type="compositionally biased region" description="Polar residues" evidence="3">
    <location>
        <begin position="888"/>
        <end position="905"/>
    </location>
</feature>
<organism evidence="4 5">
    <name type="scientific">Caenorhabditis auriculariae</name>
    <dbReference type="NCBI Taxonomy" id="2777116"/>
    <lineage>
        <taxon>Eukaryota</taxon>
        <taxon>Metazoa</taxon>
        <taxon>Ecdysozoa</taxon>
        <taxon>Nematoda</taxon>
        <taxon>Chromadorea</taxon>
        <taxon>Rhabditida</taxon>
        <taxon>Rhabditina</taxon>
        <taxon>Rhabditomorpha</taxon>
        <taxon>Rhabditoidea</taxon>
        <taxon>Rhabditidae</taxon>
        <taxon>Peloderinae</taxon>
        <taxon>Caenorhabditis</taxon>
    </lineage>
</organism>
<dbReference type="GO" id="GO:0045295">
    <property type="term" value="F:gamma-catenin binding"/>
    <property type="evidence" value="ECO:0007669"/>
    <property type="project" value="TreeGrafter"/>
</dbReference>
<dbReference type="PANTHER" id="PTHR12607:SF12">
    <property type="entry name" value="APC-LIKE, ISOFORM A-RELATED"/>
    <property type="match status" value="1"/>
</dbReference>
<keyword evidence="5" id="KW-1185">Reference proteome</keyword>
<feature type="region of interest" description="Disordered" evidence="3">
    <location>
        <begin position="666"/>
        <end position="708"/>
    </location>
</feature>
<keyword evidence="2" id="KW-0879">Wnt signaling pathway</keyword>
<dbReference type="GO" id="GO:0016477">
    <property type="term" value="P:cell migration"/>
    <property type="evidence" value="ECO:0007669"/>
    <property type="project" value="TreeGrafter"/>
</dbReference>
<gene>
    <name evidence="4" type="ORF">CAUJ_LOCUS278</name>
</gene>
<feature type="region of interest" description="Disordered" evidence="3">
    <location>
        <begin position="813"/>
        <end position="835"/>
    </location>
</feature>
<feature type="region of interest" description="Disordered" evidence="3">
    <location>
        <begin position="539"/>
        <end position="607"/>
    </location>
</feature>
<dbReference type="OrthoDB" id="5918429at2759"/>
<dbReference type="GO" id="GO:0005881">
    <property type="term" value="C:cytoplasmic microtubule"/>
    <property type="evidence" value="ECO:0007669"/>
    <property type="project" value="TreeGrafter"/>
</dbReference>
<dbReference type="GO" id="GO:0016342">
    <property type="term" value="C:catenin complex"/>
    <property type="evidence" value="ECO:0007669"/>
    <property type="project" value="TreeGrafter"/>
</dbReference>
<proteinExistence type="inferred from homology"/>
<dbReference type="InterPro" id="IPR016024">
    <property type="entry name" value="ARM-type_fold"/>
</dbReference>
<dbReference type="GO" id="GO:0001708">
    <property type="term" value="P:cell fate specification"/>
    <property type="evidence" value="ECO:0007669"/>
    <property type="project" value="TreeGrafter"/>
</dbReference>
<feature type="compositionally biased region" description="Polar residues" evidence="3">
    <location>
        <begin position="579"/>
        <end position="607"/>
    </location>
</feature>
<protein>
    <submittedName>
        <fullName evidence="4">Uncharacterized protein</fullName>
    </submittedName>
</protein>
<feature type="region of interest" description="Disordered" evidence="3">
    <location>
        <begin position="484"/>
        <end position="526"/>
    </location>
</feature>
<dbReference type="GO" id="GO:0007026">
    <property type="term" value="P:negative regulation of microtubule depolymerization"/>
    <property type="evidence" value="ECO:0007669"/>
    <property type="project" value="TreeGrafter"/>
</dbReference>
<dbReference type="EMBL" id="CAJGYM010000001">
    <property type="protein sequence ID" value="CAD6184359.1"/>
    <property type="molecule type" value="Genomic_DNA"/>
</dbReference>
<dbReference type="SUPFAM" id="SSF48371">
    <property type="entry name" value="ARM repeat"/>
    <property type="match status" value="1"/>
</dbReference>
<dbReference type="InterPro" id="IPR026818">
    <property type="entry name" value="Apc_fam"/>
</dbReference>
<feature type="region of interest" description="Disordered" evidence="3">
    <location>
        <begin position="996"/>
        <end position="1083"/>
    </location>
</feature>
<dbReference type="Proteomes" id="UP000835052">
    <property type="component" value="Unassembled WGS sequence"/>
</dbReference>
<dbReference type="GO" id="GO:0008013">
    <property type="term" value="F:beta-catenin binding"/>
    <property type="evidence" value="ECO:0007669"/>
    <property type="project" value="InterPro"/>
</dbReference>
<feature type="region of interest" description="Disordered" evidence="3">
    <location>
        <begin position="859"/>
        <end position="911"/>
    </location>
</feature>
<dbReference type="AlphaFoldDB" id="A0A8S1GMN2"/>
<dbReference type="GO" id="GO:0007399">
    <property type="term" value="P:nervous system development"/>
    <property type="evidence" value="ECO:0007669"/>
    <property type="project" value="TreeGrafter"/>
</dbReference>
<feature type="region of interest" description="Disordered" evidence="3">
    <location>
        <begin position="1"/>
        <end position="69"/>
    </location>
</feature>
<dbReference type="PANTHER" id="PTHR12607">
    <property type="entry name" value="ADENOMATOUS POLYPOSIS COLI PROTEIN FAMILY"/>
    <property type="match status" value="1"/>
</dbReference>
<feature type="compositionally biased region" description="Basic and acidic residues" evidence="3">
    <location>
        <begin position="873"/>
        <end position="884"/>
    </location>
</feature>
<feature type="region of interest" description="Disordered" evidence="3">
    <location>
        <begin position="1108"/>
        <end position="1130"/>
    </location>
</feature>
<evidence type="ECO:0000256" key="1">
    <source>
        <dbReference type="ARBA" id="ARBA00009051"/>
    </source>
</evidence>
<feature type="compositionally biased region" description="Low complexity" evidence="3">
    <location>
        <begin position="1020"/>
        <end position="1036"/>
    </location>
</feature>
<comment type="caution">
    <text evidence="4">The sequence shown here is derived from an EMBL/GenBank/DDBJ whole genome shotgun (WGS) entry which is preliminary data.</text>
</comment>
<reference evidence="4" key="1">
    <citation type="submission" date="2020-10" db="EMBL/GenBank/DDBJ databases">
        <authorList>
            <person name="Kikuchi T."/>
        </authorList>
    </citation>
    <scope>NUCLEOTIDE SEQUENCE</scope>
    <source>
        <strain evidence="4">NKZ352</strain>
    </source>
</reference>
<sequence>MSSSSSKETARKLVQRSQPPGVQKNHRRNDQARELYFQPQPGPSHPKPDSQNLHSDVEDDEESYIRDEENTVDVDDAITILLSSLQLEYNRRRKATDLDDAELRKVHDKIESVISREADDVRRRRLKRAFHTSNCVREQIYYLRRIPPSPSPTYVHRLANALDTIVKESFDEEYRKVATVLGLVEALAEALILELHVFGVPTVNQNEHRCIRKYIANALTNLTFGQIHSKRKLCLYTEFMRTIIRIILEAPNLAQVYAGLVRNLSWMADDEMTSALRPTVRALAVAAVNAHAVNDDGCEKATLSALWNLAAHSQENKRAICDTPNCLAVLCRLLTPDSRMTAIVESATGILKYVSQYLLHTSTHLDIRNEMVLRLVQLLGSASFTIVTNTLGAISNLISKDPHLQNVVRHDATTINQLNALRNSSRDDIRNAVKHVLNAVNQPSGHTRFGEMASSLGEPMMMSSLGNGAPRLLPLRAARASPGRFGLGQFSPMTGTPQRSSTLPRNMAQSYDKYPNPNFAPLTNGNSERISHQQLFQQTLPENSRQEGSNETKRLTVSDNEQEDDVVSYEQDLEISETAGVTRNNSAHSLGSQDPGSLLQGSGFNSTMNTAANSSRMSPVSFSELPASPTMCTAFYGQPSRGGLESTGVLPNQTVFGSLQVKTQHGDASDVTRNSGGSATTVTRGGDSTRTTISTGNADPALPSVASDSTTAPLEDLITPKYNTNNEMLRDSLQTSEEMNLPIETVRKTSVTASNNTDLDSPDDVLPPLEDDYAILETNSDLLTKSIQEEMPQNTLSPGRFKQPRAVGGFLSSVAESPRSRYHTPASSVPPHRNTTESDRLLMECIMSEMPQASGFYGVTPSLPRPSPSKNGLADRQELSDRRPLTTLPATSLAPRSSQMTSTRSLSEEHQDVEALSHVMLHESVESQPDSEDSFGSGVFCTNENALSGGGLGRPAMELDMSIPLDCYDDDVEDDEERTQEAIVSTDMTIDCSILRQPPTHGSMSTKCQDSRLRSRAAHRALATSTPKNSSSSITSDVTFFPPKKTPLGPKAFSSRLPLPSSSPSRKILPDKKISPRTAKNPSTVIFPTAAQPKTRNFEATNMALPTSKATDAESNELEPKRSTESTVTTAKSAMVSPYNYQKPLIVSEADGSESKPTTTVQPNTKQMLVTTV</sequence>
<dbReference type="InterPro" id="IPR000225">
    <property type="entry name" value="Armadillo"/>
</dbReference>
<dbReference type="GO" id="GO:0016055">
    <property type="term" value="P:Wnt signaling pathway"/>
    <property type="evidence" value="ECO:0007669"/>
    <property type="project" value="UniProtKB-KW"/>
</dbReference>
<feature type="compositionally biased region" description="Low complexity" evidence="3">
    <location>
        <begin position="1054"/>
        <end position="1066"/>
    </location>
</feature>
<evidence type="ECO:0000313" key="5">
    <source>
        <dbReference type="Proteomes" id="UP000835052"/>
    </source>
</evidence>
<dbReference type="SMART" id="SM00185">
    <property type="entry name" value="ARM"/>
    <property type="match status" value="4"/>
</dbReference>
<accession>A0A8S1GMN2</accession>
<feature type="compositionally biased region" description="Acidic residues" evidence="3">
    <location>
        <begin position="560"/>
        <end position="575"/>
    </location>
</feature>
<evidence type="ECO:0000256" key="2">
    <source>
        <dbReference type="ARBA" id="ARBA00022687"/>
    </source>
</evidence>
<dbReference type="GO" id="GO:0008017">
    <property type="term" value="F:microtubule binding"/>
    <property type="evidence" value="ECO:0007669"/>
    <property type="project" value="TreeGrafter"/>
</dbReference>
<name>A0A8S1GMN2_9PELO</name>
<feature type="compositionally biased region" description="Polar residues" evidence="3">
    <location>
        <begin position="671"/>
        <end position="697"/>
    </location>
</feature>
<comment type="similarity">
    <text evidence="1">Belongs to the adenomatous polyposis coli (APC) family.</text>
</comment>
<evidence type="ECO:0000256" key="3">
    <source>
        <dbReference type="SAM" id="MobiDB-lite"/>
    </source>
</evidence>
<dbReference type="GO" id="GO:0007389">
    <property type="term" value="P:pattern specification process"/>
    <property type="evidence" value="ECO:0007669"/>
    <property type="project" value="TreeGrafter"/>
</dbReference>
<dbReference type="Gene3D" id="1.25.10.10">
    <property type="entry name" value="Leucine-rich Repeat Variant"/>
    <property type="match status" value="1"/>
</dbReference>